<gene>
    <name evidence="1" type="ORF">SAMN02787144_102462</name>
</gene>
<evidence type="ECO:0000313" key="1">
    <source>
        <dbReference type="EMBL" id="SFY39954.1"/>
    </source>
</evidence>
<dbReference type="STRING" id="1893.SAMN02787144_102462"/>
<accession>A0A1K2EXL0</accession>
<dbReference type="Proteomes" id="UP000181909">
    <property type="component" value="Unassembled WGS sequence"/>
</dbReference>
<evidence type="ECO:0000313" key="2">
    <source>
        <dbReference type="Proteomes" id="UP000181909"/>
    </source>
</evidence>
<name>A0A1K2EXL0_STRAR</name>
<proteinExistence type="predicted"/>
<reference evidence="1 2" key="1">
    <citation type="submission" date="2016-11" db="EMBL/GenBank/DDBJ databases">
        <authorList>
            <person name="Jaros S."/>
            <person name="Januszkiewicz K."/>
            <person name="Wedrychowicz H."/>
        </authorList>
    </citation>
    <scope>NUCLEOTIDE SEQUENCE [LARGE SCALE GENOMIC DNA]</scope>
    <source>
        <strain evidence="1 2">OK807</strain>
    </source>
</reference>
<protein>
    <submittedName>
        <fullName evidence="1">Uncharacterized protein</fullName>
    </submittedName>
</protein>
<sequence>MARNCLYLDRIEDTQLIRQVSSAIEIFRDEVRQRPPRRIPH</sequence>
<dbReference type="EMBL" id="FPJO01000024">
    <property type="protein sequence ID" value="SFY39954.1"/>
    <property type="molecule type" value="Genomic_DNA"/>
</dbReference>
<organism evidence="1 2">
    <name type="scientific">Streptomyces atratus</name>
    <dbReference type="NCBI Taxonomy" id="1893"/>
    <lineage>
        <taxon>Bacteria</taxon>
        <taxon>Bacillati</taxon>
        <taxon>Actinomycetota</taxon>
        <taxon>Actinomycetes</taxon>
        <taxon>Kitasatosporales</taxon>
        <taxon>Streptomycetaceae</taxon>
        <taxon>Streptomyces</taxon>
    </lineage>
</organism>
<dbReference type="AlphaFoldDB" id="A0A1K2EXL0"/>